<keyword evidence="3" id="KW-1185">Reference proteome</keyword>
<protein>
    <submittedName>
        <fullName evidence="2">Monovalent cation/H(+) antiporter subunit G</fullName>
    </submittedName>
</protein>
<keyword evidence="1" id="KW-0812">Transmembrane</keyword>
<reference evidence="2 3" key="1">
    <citation type="submission" date="2023-01" db="EMBL/GenBank/DDBJ databases">
        <title>Cultivation and genomic characterization of new, ubiquitous marine nitrite-oxidizing bacteria from the Nitrospirales.</title>
        <authorList>
            <person name="Mueller A.J."/>
            <person name="Daebeler A."/>
            <person name="Herbold C.W."/>
            <person name="Kirkegaard R.H."/>
            <person name="Daims H."/>
        </authorList>
    </citation>
    <scope>NUCLEOTIDE SEQUENCE [LARGE SCALE GENOMIC DNA]</scope>
    <source>
        <strain evidence="2 3">VA</strain>
    </source>
</reference>
<dbReference type="Pfam" id="PF03334">
    <property type="entry name" value="PhaG_MnhG_YufB"/>
    <property type="match status" value="1"/>
</dbReference>
<dbReference type="KEGG" id="nall:PP769_05740"/>
<accession>A0AA96GDF8</accession>
<keyword evidence="1" id="KW-0472">Membrane</keyword>
<dbReference type="AlphaFoldDB" id="A0AA96GDF8"/>
<keyword evidence="1" id="KW-1133">Transmembrane helix</keyword>
<dbReference type="Proteomes" id="UP001302719">
    <property type="component" value="Chromosome"/>
</dbReference>
<dbReference type="RefSeq" id="WP_312645977.1">
    <property type="nucleotide sequence ID" value="NZ_CP116967.1"/>
</dbReference>
<dbReference type="NCBIfam" id="TIGR01300">
    <property type="entry name" value="CPA3_mnhG_phaG"/>
    <property type="match status" value="1"/>
</dbReference>
<sequence length="99" mass="10469">MVVIAIGLILAGVFFLVVAAIGTIRLPDVFSRSHAVSLTDSLGAICVLAGLALYQGFGINMLKILVVLVLLILLNPVIAHATIRAAYRSGLKPQTEEDQ</sequence>
<proteinExistence type="predicted"/>
<organism evidence="2 3">
    <name type="scientific">Candidatus Nitrospira allomarina</name>
    <dbReference type="NCBI Taxonomy" id="3020900"/>
    <lineage>
        <taxon>Bacteria</taxon>
        <taxon>Pseudomonadati</taxon>
        <taxon>Nitrospirota</taxon>
        <taxon>Nitrospiria</taxon>
        <taxon>Nitrospirales</taxon>
        <taxon>Nitrospiraceae</taxon>
        <taxon>Nitrospira</taxon>
    </lineage>
</organism>
<name>A0AA96GDF8_9BACT</name>
<dbReference type="PANTHER" id="PTHR34703:SF1">
    <property type="entry name" value="ANTIPORTER SUBUNIT MNHG2-RELATED"/>
    <property type="match status" value="1"/>
</dbReference>
<gene>
    <name evidence="2" type="primary">mnhG</name>
    <name evidence="2" type="ORF">PP769_05740</name>
</gene>
<dbReference type="GO" id="GO:0015385">
    <property type="term" value="F:sodium:proton antiporter activity"/>
    <property type="evidence" value="ECO:0007669"/>
    <property type="project" value="TreeGrafter"/>
</dbReference>
<evidence type="ECO:0000313" key="2">
    <source>
        <dbReference type="EMBL" id="WNM59267.1"/>
    </source>
</evidence>
<evidence type="ECO:0000313" key="3">
    <source>
        <dbReference type="Proteomes" id="UP001302719"/>
    </source>
</evidence>
<feature type="transmembrane region" description="Helical" evidence="1">
    <location>
        <begin position="61"/>
        <end position="83"/>
    </location>
</feature>
<dbReference type="PANTHER" id="PTHR34703">
    <property type="entry name" value="ANTIPORTER SUBUNIT MNHG2-RELATED"/>
    <property type="match status" value="1"/>
</dbReference>
<evidence type="ECO:0000256" key="1">
    <source>
        <dbReference type="SAM" id="Phobius"/>
    </source>
</evidence>
<dbReference type="EMBL" id="CP116967">
    <property type="protein sequence ID" value="WNM59267.1"/>
    <property type="molecule type" value="Genomic_DNA"/>
</dbReference>
<dbReference type="InterPro" id="IPR005133">
    <property type="entry name" value="PhaG_MnhG_YufB"/>
</dbReference>